<dbReference type="PATRIC" id="fig|408015.6.peg.590"/>
<dbReference type="HOGENOM" id="CLU_009583_0_0_11"/>
<evidence type="ECO:0000259" key="5">
    <source>
        <dbReference type="Pfam" id="PF13439"/>
    </source>
</evidence>
<dbReference type="CDD" id="cd03820">
    <property type="entry name" value="GT4_AmsD-like"/>
    <property type="match status" value="1"/>
</dbReference>
<sequence length="422" mass="46642">MKISFLLHNGYGIGGTIRTTFNLAGALAGRHDVEIVSVLRHRERPHLTLDPRVRMRALVDLLTEQDDPRHGRPSRVFPSGDTRRAQYSELTDERIAAALGTVDADVVIGTRAGLNIHLARQAPDRVVKVAQEHLTLDSHPSRMRTAMRRVYHRLDGITTVTEADAASYRRKMRLPRVRVEALPNSVPQPVLPPADGRARVVIAAGRLHRVKRYDRLIESWALLAERFPDWQLRIYGHGPERERLRQRIDEMALNDQVFLMGPATPLEAEWVKGSIAVMTSEFESFGMTIVEAMRCGLPVVSTDCPNGPREIIEDGVDGLLVPVGDPRALAAGLERLMADEALRQHMGRQALGNAARFDPVPVVDRAEAMFEDLVAARRGGAPRRAGGARRGIGAALVSRGHAVRDLTLAAGAATLKTVRRER</sequence>
<evidence type="ECO:0000256" key="2">
    <source>
        <dbReference type="ARBA" id="ARBA00022676"/>
    </source>
</evidence>
<keyword evidence="2" id="KW-0328">Glycosyltransferase</keyword>
<gene>
    <name evidence="6" type="ORF">SXIM_05620</name>
</gene>
<dbReference type="GO" id="GO:0016757">
    <property type="term" value="F:glycosyltransferase activity"/>
    <property type="evidence" value="ECO:0007669"/>
    <property type="project" value="UniProtKB-KW"/>
</dbReference>
<evidence type="ECO:0000256" key="1">
    <source>
        <dbReference type="ARBA" id="ARBA00021292"/>
    </source>
</evidence>
<dbReference type="PANTHER" id="PTHR12526:SF627">
    <property type="entry name" value="D-RHAMNOSYLTRANSFERASE WBPZ"/>
    <property type="match status" value="1"/>
</dbReference>
<keyword evidence="7" id="KW-1185">Reference proteome</keyword>
<dbReference type="SUPFAM" id="SSF53756">
    <property type="entry name" value="UDP-Glycosyltransferase/glycogen phosphorylase"/>
    <property type="match status" value="1"/>
</dbReference>
<dbReference type="Proteomes" id="UP000034034">
    <property type="component" value="Chromosome"/>
</dbReference>
<proteinExistence type="predicted"/>
<keyword evidence="3 6" id="KW-0808">Transferase</keyword>
<dbReference type="AlphaFoldDB" id="A0A0F7CMY0"/>
<protein>
    <recommendedName>
        <fullName evidence="1">D-inositol 3-phosphate glycosyltransferase</fullName>
    </recommendedName>
</protein>
<accession>A0A0F7CMY0</accession>
<evidence type="ECO:0000313" key="7">
    <source>
        <dbReference type="Proteomes" id="UP000034034"/>
    </source>
</evidence>
<dbReference type="KEGG" id="sxi:SXIM_05620"/>
<dbReference type="PANTHER" id="PTHR12526">
    <property type="entry name" value="GLYCOSYLTRANSFERASE"/>
    <property type="match status" value="1"/>
</dbReference>
<dbReference type="STRING" id="408015.SXIM_05620"/>
<evidence type="ECO:0000313" key="6">
    <source>
        <dbReference type="EMBL" id="AKG41946.1"/>
    </source>
</evidence>
<organism evidence="6 7">
    <name type="scientific">Streptomyces xiamenensis</name>
    <dbReference type="NCBI Taxonomy" id="408015"/>
    <lineage>
        <taxon>Bacteria</taxon>
        <taxon>Bacillati</taxon>
        <taxon>Actinomycetota</taxon>
        <taxon>Actinomycetes</taxon>
        <taxon>Kitasatosporales</taxon>
        <taxon>Streptomycetaceae</taxon>
        <taxon>Streptomyces</taxon>
    </lineage>
</organism>
<dbReference type="Gene3D" id="3.40.50.2000">
    <property type="entry name" value="Glycogen Phosphorylase B"/>
    <property type="match status" value="2"/>
</dbReference>
<dbReference type="InterPro" id="IPR001296">
    <property type="entry name" value="Glyco_trans_1"/>
</dbReference>
<dbReference type="Pfam" id="PF13439">
    <property type="entry name" value="Glyco_transf_4"/>
    <property type="match status" value="1"/>
</dbReference>
<evidence type="ECO:0000259" key="4">
    <source>
        <dbReference type="Pfam" id="PF00534"/>
    </source>
</evidence>
<feature type="domain" description="Glycosyltransferase subfamily 4-like N-terminal" evidence="5">
    <location>
        <begin position="13"/>
        <end position="186"/>
    </location>
</feature>
<dbReference type="Pfam" id="PF00534">
    <property type="entry name" value="Glycos_transf_1"/>
    <property type="match status" value="1"/>
</dbReference>
<dbReference type="RefSeq" id="WP_046722852.1">
    <property type="nucleotide sequence ID" value="NZ_CP009922.3"/>
</dbReference>
<dbReference type="EMBL" id="CP009922">
    <property type="protein sequence ID" value="AKG41946.1"/>
    <property type="molecule type" value="Genomic_DNA"/>
</dbReference>
<feature type="domain" description="Glycosyl transferase family 1" evidence="4">
    <location>
        <begin position="196"/>
        <end position="350"/>
    </location>
</feature>
<dbReference type="InterPro" id="IPR028098">
    <property type="entry name" value="Glyco_trans_4-like_N"/>
</dbReference>
<reference evidence="6" key="1">
    <citation type="submission" date="2019-08" db="EMBL/GenBank/DDBJ databases">
        <title>Complete genome sequence of a mangrove-derived Streptomyces xiamenensis.</title>
        <authorList>
            <person name="Xu J."/>
        </authorList>
    </citation>
    <scope>NUCLEOTIDE SEQUENCE</scope>
    <source>
        <strain evidence="6">318</strain>
    </source>
</reference>
<evidence type="ECO:0000256" key="3">
    <source>
        <dbReference type="ARBA" id="ARBA00022679"/>
    </source>
</evidence>
<name>A0A0F7CMY0_9ACTN</name>